<gene>
    <name evidence="2" type="primary">WBGene00277495</name>
</gene>
<keyword evidence="3" id="KW-1185">Reference proteome</keyword>
<feature type="compositionally biased region" description="Basic and acidic residues" evidence="1">
    <location>
        <begin position="49"/>
        <end position="63"/>
    </location>
</feature>
<proteinExistence type="predicted"/>
<evidence type="ECO:0000313" key="3">
    <source>
        <dbReference type="Proteomes" id="UP000005239"/>
    </source>
</evidence>
<reference evidence="2" key="2">
    <citation type="submission" date="2022-06" db="UniProtKB">
        <authorList>
            <consortium name="EnsemblMetazoa"/>
        </authorList>
    </citation>
    <scope>IDENTIFICATION</scope>
    <source>
        <strain evidence="2">PS312</strain>
    </source>
</reference>
<accession>A0A2A6CTU6</accession>
<name>A0A2A6CTU6_PRIPA</name>
<evidence type="ECO:0000256" key="1">
    <source>
        <dbReference type="SAM" id="MobiDB-lite"/>
    </source>
</evidence>
<accession>A0A8R1YVR2</accession>
<reference evidence="3" key="1">
    <citation type="journal article" date="2008" name="Nat. Genet.">
        <title>The Pristionchus pacificus genome provides a unique perspective on nematode lifestyle and parasitism.</title>
        <authorList>
            <person name="Dieterich C."/>
            <person name="Clifton S.W."/>
            <person name="Schuster L.N."/>
            <person name="Chinwalla A."/>
            <person name="Delehaunty K."/>
            <person name="Dinkelacker I."/>
            <person name="Fulton L."/>
            <person name="Fulton R."/>
            <person name="Godfrey J."/>
            <person name="Minx P."/>
            <person name="Mitreva M."/>
            <person name="Roeseler W."/>
            <person name="Tian H."/>
            <person name="Witte H."/>
            <person name="Yang S.P."/>
            <person name="Wilson R.K."/>
            <person name="Sommer R.J."/>
        </authorList>
    </citation>
    <scope>NUCLEOTIDE SEQUENCE [LARGE SCALE GENOMIC DNA]</scope>
    <source>
        <strain evidence="3">PS312</strain>
    </source>
</reference>
<dbReference type="AlphaFoldDB" id="A0A2A6CTU6"/>
<protein>
    <submittedName>
        <fullName evidence="2">Uncharacterized protein</fullName>
    </submittedName>
</protein>
<evidence type="ECO:0000313" key="2">
    <source>
        <dbReference type="EnsemblMetazoa" id="PPA39126.1"/>
    </source>
</evidence>
<feature type="region of interest" description="Disordered" evidence="1">
    <location>
        <begin position="21"/>
        <end position="63"/>
    </location>
</feature>
<dbReference type="Proteomes" id="UP000005239">
    <property type="component" value="Unassembled WGS sequence"/>
</dbReference>
<dbReference type="EnsemblMetazoa" id="PPA39126.1">
    <property type="protein sequence ID" value="PPA39126.1"/>
    <property type="gene ID" value="WBGene00277495"/>
</dbReference>
<sequence length="76" mass="8448">MEFSGEVAMVADNRGIRRYLGANWSGNGRGAEGAPEQRKNQQKQASKIDNLDGKRSRRKESNDSILHEDFKVAAIS</sequence>
<organism evidence="2 3">
    <name type="scientific">Pristionchus pacificus</name>
    <name type="common">Parasitic nematode worm</name>
    <dbReference type="NCBI Taxonomy" id="54126"/>
    <lineage>
        <taxon>Eukaryota</taxon>
        <taxon>Metazoa</taxon>
        <taxon>Ecdysozoa</taxon>
        <taxon>Nematoda</taxon>
        <taxon>Chromadorea</taxon>
        <taxon>Rhabditida</taxon>
        <taxon>Rhabditina</taxon>
        <taxon>Diplogasteromorpha</taxon>
        <taxon>Diplogasteroidea</taxon>
        <taxon>Neodiplogasteridae</taxon>
        <taxon>Pristionchus</taxon>
    </lineage>
</organism>